<keyword evidence="1" id="KW-0614">Plasmid</keyword>
<organism evidence="1">
    <name type="scientific">Cupriavidus taiwanensis</name>
    <dbReference type="NCBI Taxonomy" id="164546"/>
    <lineage>
        <taxon>Bacteria</taxon>
        <taxon>Pseudomonadati</taxon>
        <taxon>Pseudomonadota</taxon>
        <taxon>Betaproteobacteria</taxon>
        <taxon>Burkholderiales</taxon>
        <taxon>Burkholderiaceae</taxon>
        <taxon>Cupriavidus</taxon>
    </lineage>
</organism>
<gene>
    <name evidence="1" type="ORF">CBM2612_P0450</name>
</gene>
<evidence type="ECO:0000313" key="1">
    <source>
        <dbReference type="EMBL" id="SPD49105.1"/>
    </source>
</evidence>
<geneLocation type="plasmid" evidence="1">
    <name>I</name>
</geneLocation>
<name>A0A375HCR8_9BURK</name>
<dbReference type="EMBL" id="LT984809">
    <property type="protein sequence ID" value="SPD49105.1"/>
    <property type="molecule type" value="Genomic_DNA"/>
</dbReference>
<sequence>MREKFLTSMFKEIFLRGPGLSIWREASVHRYRHSKSGLAFRQNNRKCDAQIDPDSPHSCRTLGGVRISATNHDFGYRKHALFLSKGS</sequence>
<reference evidence="1" key="1">
    <citation type="submission" date="2018-01" db="EMBL/GenBank/DDBJ databases">
        <authorList>
            <person name="Gaut B.S."/>
            <person name="Morton B.R."/>
            <person name="Clegg M.T."/>
            <person name="Duvall M.R."/>
        </authorList>
    </citation>
    <scope>NUCLEOTIDE SEQUENCE</scope>
    <source>
        <strain evidence="1">Cupriavidus taiwanensis STM 8555</strain>
    </source>
</reference>
<dbReference type="AlphaFoldDB" id="A0A375HCR8"/>
<accession>A0A375HCR8</accession>
<protein>
    <submittedName>
        <fullName evidence="1">Uncharacterized protein</fullName>
    </submittedName>
</protein>
<proteinExistence type="predicted"/>